<dbReference type="Proteomes" id="UP001150217">
    <property type="component" value="Unassembled WGS sequence"/>
</dbReference>
<dbReference type="Gene3D" id="3.40.50.300">
    <property type="entry name" value="P-loop containing nucleotide triphosphate hydrolases"/>
    <property type="match status" value="1"/>
</dbReference>
<proteinExistence type="predicted"/>
<dbReference type="SUPFAM" id="SSF52540">
    <property type="entry name" value="P-loop containing nucleoside triphosphate hydrolases"/>
    <property type="match status" value="1"/>
</dbReference>
<dbReference type="InterPro" id="IPR027417">
    <property type="entry name" value="P-loop_NTPase"/>
</dbReference>
<name>A0ABQ8V8W4_9AGAR</name>
<comment type="caution">
    <text evidence="1">The sequence shown here is derived from an EMBL/GenBank/DDBJ whole genome shotgun (WGS) entry which is preliminary data.</text>
</comment>
<evidence type="ECO:0008006" key="3">
    <source>
        <dbReference type="Google" id="ProtNLM"/>
    </source>
</evidence>
<keyword evidence="2" id="KW-1185">Reference proteome</keyword>
<sequence>MLVHGAAGSGKTTMVSALFDFISRNHSPTLAFKGAATDAGAALIGGVPLTSIPHSTTMDGGQQYFLIDVAGALDIEILHGLSTQLNLIHDLPTAIFGGKNVILFADFFQTPPSRNRFNAIWYPNDAHGFLIRPFLSNVSWLQEEPLAVLPDTTITDKIRLDALCNDDFIDLNKHVLNPTDFVTAHASHNFAIVTPSAARCKQWNNELPIHIATALQETLYILNASDNVSFSVGATVSIADLTHLQHNVANCGDIPGKMSIYIGMPCSVVIDSTPVWGSVFDIKLDALEDIEFPRPSIVDLKHPPASVTLKVANELLLHNPDLSPLLQLKPVRRRYEWFLDVDEAVMGYVVRLQVPIAPRLSMLEKDCDGQAFEHVLVDTQSGYQSLRSFYMVASRVRNLDSLAITHKLFSSADGSWVRSLRQAILQLLYL</sequence>
<gene>
    <name evidence="1" type="ORF">C8R41DRAFT_869064</name>
</gene>
<accession>A0ABQ8V8W4</accession>
<evidence type="ECO:0000313" key="2">
    <source>
        <dbReference type="Proteomes" id="UP001150217"/>
    </source>
</evidence>
<organism evidence="1 2">
    <name type="scientific">Lentinula lateritia</name>
    <dbReference type="NCBI Taxonomy" id="40482"/>
    <lineage>
        <taxon>Eukaryota</taxon>
        <taxon>Fungi</taxon>
        <taxon>Dikarya</taxon>
        <taxon>Basidiomycota</taxon>
        <taxon>Agaricomycotina</taxon>
        <taxon>Agaricomycetes</taxon>
        <taxon>Agaricomycetidae</taxon>
        <taxon>Agaricales</taxon>
        <taxon>Marasmiineae</taxon>
        <taxon>Omphalotaceae</taxon>
        <taxon>Lentinula</taxon>
    </lineage>
</organism>
<reference evidence="1" key="1">
    <citation type="submission" date="2022-08" db="EMBL/GenBank/DDBJ databases">
        <title>A Global Phylogenomic Analysis of the Shiitake Genus Lentinula.</title>
        <authorList>
            <consortium name="DOE Joint Genome Institute"/>
            <person name="Sierra-Patev S."/>
            <person name="Min B."/>
            <person name="Naranjo-Ortiz M."/>
            <person name="Looney B."/>
            <person name="Konkel Z."/>
            <person name="Slot J.C."/>
            <person name="Sakamoto Y."/>
            <person name="Steenwyk J.L."/>
            <person name="Rokas A."/>
            <person name="Carro J."/>
            <person name="Camarero S."/>
            <person name="Ferreira P."/>
            <person name="Molpeceres G."/>
            <person name="Ruiz-Duenas F.J."/>
            <person name="Serrano A."/>
            <person name="Henrissat B."/>
            <person name="Drula E."/>
            <person name="Hughes K.W."/>
            <person name="Mata J.L."/>
            <person name="Ishikawa N.K."/>
            <person name="Vargas-Isla R."/>
            <person name="Ushijima S."/>
            <person name="Smith C.A."/>
            <person name="Ahrendt S."/>
            <person name="Andreopoulos W."/>
            <person name="He G."/>
            <person name="Labutti K."/>
            <person name="Lipzen A."/>
            <person name="Ng V."/>
            <person name="Riley R."/>
            <person name="Sandor L."/>
            <person name="Barry K."/>
            <person name="Martinez A.T."/>
            <person name="Xiao Y."/>
            <person name="Gibbons J.G."/>
            <person name="Terashima K."/>
            <person name="Grigoriev I.V."/>
            <person name="Hibbett D.S."/>
        </authorList>
    </citation>
    <scope>NUCLEOTIDE SEQUENCE</scope>
    <source>
        <strain evidence="1">RHP3577 ss4</strain>
    </source>
</reference>
<dbReference type="EMBL" id="JANVFT010000060">
    <property type="protein sequence ID" value="KAJ4480776.1"/>
    <property type="molecule type" value="Genomic_DNA"/>
</dbReference>
<protein>
    <recommendedName>
        <fullName evidence="3">DNA helicase</fullName>
    </recommendedName>
</protein>
<evidence type="ECO:0000313" key="1">
    <source>
        <dbReference type="EMBL" id="KAJ4480776.1"/>
    </source>
</evidence>